<feature type="domain" description="CCHC-type" evidence="3">
    <location>
        <begin position="344"/>
        <end position="359"/>
    </location>
</feature>
<protein>
    <recommendedName>
        <fullName evidence="3">CCHC-type domain-containing protein</fullName>
    </recommendedName>
</protein>
<dbReference type="OrthoDB" id="3863715at2759"/>
<dbReference type="GO" id="GO:0003676">
    <property type="term" value="F:nucleic acid binding"/>
    <property type="evidence" value="ECO:0007669"/>
    <property type="project" value="InterPro"/>
</dbReference>
<dbReference type="Proteomes" id="UP000799302">
    <property type="component" value="Unassembled WGS sequence"/>
</dbReference>
<evidence type="ECO:0000259" key="3">
    <source>
        <dbReference type="PROSITE" id="PS50158"/>
    </source>
</evidence>
<dbReference type="PROSITE" id="PS50158">
    <property type="entry name" value="ZF_CCHC"/>
    <property type="match status" value="2"/>
</dbReference>
<proteinExistence type="predicted"/>
<evidence type="ECO:0000256" key="1">
    <source>
        <dbReference type="PROSITE-ProRule" id="PRU00047"/>
    </source>
</evidence>
<feature type="domain" description="CCHC-type" evidence="3">
    <location>
        <begin position="371"/>
        <end position="385"/>
    </location>
</feature>
<dbReference type="SUPFAM" id="SSF57756">
    <property type="entry name" value="Retrovirus zinc finger-like domains"/>
    <property type="match status" value="1"/>
</dbReference>
<name>A0A6A6UHP9_9PEZI</name>
<feature type="region of interest" description="Disordered" evidence="2">
    <location>
        <begin position="269"/>
        <end position="310"/>
    </location>
</feature>
<dbReference type="EMBL" id="MU004232">
    <property type="protein sequence ID" value="KAF2671799.1"/>
    <property type="molecule type" value="Genomic_DNA"/>
</dbReference>
<reference evidence="4" key="1">
    <citation type="journal article" date="2020" name="Stud. Mycol.">
        <title>101 Dothideomycetes genomes: a test case for predicting lifestyles and emergence of pathogens.</title>
        <authorList>
            <person name="Haridas S."/>
            <person name="Albert R."/>
            <person name="Binder M."/>
            <person name="Bloem J."/>
            <person name="Labutti K."/>
            <person name="Salamov A."/>
            <person name="Andreopoulos B."/>
            <person name="Baker S."/>
            <person name="Barry K."/>
            <person name="Bills G."/>
            <person name="Bluhm B."/>
            <person name="Cannon C."/>
            <person name="Castanera R."/>
            <person name="Culley D."/>
            <person name="Daum C."/>
            <person name="Ezra D."/>
            <person name="Gonzalez J."/>
            <person name="Henrissat B."/>
            <person name="Kuo A."/>
            <person name="Liang C."/>
            <person name="Lipzen A."/>
            <person name="Lutzoni F."/>
            <person name="Magnuson J."/>
            <person name="Mondo S."/>
            <person name="Nolan M."/>
            <person name="Ohm R."/>
            <person name="Pangilinan J."/>
            <person name="Park H.-J."/>
            <person name="Ramirez L."/>
            <person name="Alfaro M."/>
            <person name="Sun H."/>
            <person name="Tritt A."/>
            <person name="Yoshinaga Y."/>
            <person name="Zwiers L.-H."/>
            <person name="Turgeon B."/>
            <person name="Goodwin S."/>
            <person name="Spatafora J."/>
            <person name="Crous P."/>
            <person name="Grigoriev I."/>
        </authorList>
    </citation>
    <scope>NUCLEOTIDE SEQUENCE</scope>
    <source>
        <strain evidence="4">CBS 115976</strain>
    </source>
</reference>
<evidence type="ECO:0000256" key="2">
    <source>
        <dbReference type="SAM" id="MobiDB-lite"/>
    </source>
</evidence>
<keyword evidence="5" id="KW-1185">Reference proteome</keyword>
<dbReference type="InterPro" id="IPR001878">
    <property type="entry name" value="Znf_CCHC"/>
</dbReference>
<sequence length="395" mass="43980">MNPAFSSANVRCEGCGQVGGHTAECTRCKACHSDAHTENSCFWVQCGIQGYLPTSSAGPSNTEQSVTMVRTSEADQTVIAARPASPKIPPWRDQWRRAAQESGPASKMSGITDEHQMPIANTTRPNHSALQALLRAQLEHNDALDPIPTTHVPQAHVANPHQDSFHTQTQTQALPNHDQNERIINEASYQQHLDYEAHRAQQEWVVRQANHAQQTYLAREMEAQRAYFAQQAAPPMYGPAPYQMQQMQQTYPPPPLGVPIPSAYGAPTSMPPYPPGPAYSPPGPSYPNQQPYPQPYPMQQPPPGFYNPQPQPPNIHPFAHLARTECATCRAFGHIYRNCPRTQCYGCWGFGHMSEDCPDRATNNMIARNECFRCKQVGHKVENCPLNGQDQQEGW</sequence>
<keyword evidence="1" id="KW-0862">Zinc</keyword>
<dbReference type="GO" id="GO:0008270">
    <property type="term" value="F:zinc ion binding"/>
    <property type="evidence" value="ECO:0007669"/>
    <property type="project" value="UniProtKB-KW"/>
</dbReference>
<keyword evidence="1" id="KW-0479">Metal-binding</keyword>
<dbReference type="SMART" id="SM00343">
    <property type="entry name" value="ZnF_C2HC"/>
    <property type="match status" value="4"/>
</dbReference>
<evidence type="ECO:0000313" key="4">
    <source>
        <dbReference type="EMBL" id="KAF2671799.1"/>
    </source>
</evidence>
<organism evidence="4 5">
    <name type="scientific">Microthyrium microscopicum</name>
    <dbReference type="NCBI Taxonomy" id="703497"/>
    <lineage>
        <taxon>Eukaryota</taxon>
        <taxon>Fungi</taxon>
        <taxon>Dikarya</taxon>
        <taxon>Ascomycota</taxon>
        <taxon>Pezizomycotina</taxon>
        <taxon>Dothideomycetes</taxon>
        <taxon>Dothideomycetes incertae sedis</taxon>
        <taxon>Microthyriales</taxon>
        <taxon>Microthyriaceae</taxon>
        <taxon>Microthyrium</taxon>
    </lineage>
</organism>
<keyword evidence="1" id="KW-0863">Zinc-finger</keyword>
<evidence type="ECO:0000313" key="5">
    <source>
        <dbReference type="Proteomes" id="UP000799302"/>
    </source>
</evidence>
<gene>
    <name evidence="4" type="ORF">BT63DRAFT_452304</name>
</gene>
<dbReference type="Gene3D" id="4.10.60.10">
    <property type="entry name" value="Zinc finger, CCHC-type"/>
    <property type="match status" value="1"/>
</dbReference>
<accession>A0A6A6UHP9</accession>
<dbReference type="AlphaFoldDB" id="A0A6A6UHP9"/>
<dbReference type="InterPro" id="IPR036875">
    <property type="entry name" value="Znf_CCHC_sf"/>
</dbReference>